<evidence type="ECO:0000313" key="3">
    <source>
        <dbReference type="Proteomes" id="UP000077355"/>
    </source>
</evidence>
<keyword evidence="1" id="KW-0472">Membrane</keyword>
<dbReference type="EMBL" id="LVJI01000016">
    <property type="protein sequence ID" value="OAB45664.1"/>
    <property type="molecule type" value="Genomic_DNA"/>
</dbReference>
<name>A0A168ND31_9BACL</name>
<keyword evidence="1" id="KW-1133">Transmembrane helix</keyword>
<dbReference type="OrthoDB" id="1925744at2"/>
<proteinExistence type="predicted"/>
<dbReference type="RefSeq" id="WP_068649895.1">
    <property type="nucleotide sequence ID" value="NZ_CP043611.1"/>
</dbReference>
<evidence type="ECO:0000256" key="1">
    <source>
        <dbReference type="SAM" id="Phobius"/>
    </source>
</evidence>
<sequence>MSNTSRLLKWITFAFEAFFAIPFIGGAYILSHGWLPLGLALLLHIVAIVSLLKDRASIIGNGLGVVTSLVGIIPIVGWIMHGLTAIVLLIEAVTGSRRRPRF</sequence>
<gene>
    <name evidence="2" type="ORF">PBAT_12175</name>
</gene>
<dbReference type="AlphaFoldDB" id="A0A168ND31"/>
<protein>
    <submittedName>
        <fullName evidence="2">Uncharacterized protein</fullName>
    </submittedName>
</protein>
<dbReference type="Proteomes" id="UP000077355">
    <property type="component" value="Unassembled WGS sequence"/>
</dbReference>
<keyword evidence="1" id="KW-0812">Transmembrane</keyword>
<accession>A0A168ND31</accession>
<feature type="transmembrane region" description="Helical" evidence="1">
    <location>
        <begin position="64"/>
        <end position="90"/>
    </location>
</feature>
<reference evidence="2 3" key="1">
    <citation type="submission" date="2016-03" db="EMBL/GenBank/DDBJ databases">
        <title>Draft genome sequence of Paenibacillus antarcticus CECT 5836.</title>
        <authorList>
            <person name="Shin S.-K."/>
            <person name="Yi H."/>
        </authorList>
    </citation>
    <scope>NUCLEOTIDE SEQUENCE [LARGE SCALE GENOMIC DNA]</scope>
    <source>
        <strain evidence="2 3">CECT 5836</strain>
    </source>
</reference>
<keyword evidence="3" id="KW-1185">Reference proteome</keyword>
<comment type="caution">
    <text evidence="2">The sequence shown here is derived from an EMBL/GenBank/DDBJ whole genome shotgun (WGS) entry which is preliminary data.</text>
</comment>
<feature type="transmembrane region" description="Helical" evidence="1">
    <location>
        <begin position="34"/>
        <end position="52"/>
    </location>
</feature>
<organism evidence="2 3">
    <name type="scientific">Paenibacillus antarcticus</name>
    <dbReference type="NCBI Taxonomy" id="253703"/>
    <lineage>
        <taxon>Bacteria</taxon>
        <taxon>Bacillati</taxon>
        <taxon>Bacillota</taxon>
        <taxon>Bacilli</taxon>
        <taxon>Bacillales</taxon>
        <taxon>Paenibacillaceae</taxon>
        <taxon>Paenibacillus</taxon>
    </lineage>
</organism>
<feature type="transmembrane region" description="Helical" evidence="1">
    <location>
        <begin position="7"/>
        <end position="28"/>
    </location>
</feature>
<evidence type="ECO:0000313" key="2">
    <source>
        <dbReference type="EMBL" id="OAB45664.1"/>
    </source>
</evidence>